<keyword evidence="2" id="KW-0812">Transmembrane</keyword>
<evidence type="ECO:0000256" key="1">
    <source>
        <dbReference type="ARBA" id="ARBA00022679"/>
    </source>
</evidence>
<keyword evidence="1" id="KW-0808">Transferase</keyword>
<dbReference type="GO" id="GO:0016740">
    <property type="term" value="F:transferase activity"/>
    <property type="evidence" value="ECO:0007669"/>
    <property type="project" value="UniProtKB-KW"/>
</dbReference>
<dbReference type="InterPro" id="IPR038107">
    <property type="entry name" value="Glycos_transf_N_sf"/>
</dbReference>
<dbReference type="Pfam" id="PF04413">
    <property type="entry name" value="Glycos_transf_N"/>
    <property type="match status" value="1"/>
</dbReference>
<protein>
    <recommendedName>
        <fullName evidence="3">3-deoxy-D-manno-octulosonic-acid transferase N-terminal domain-containing protein</fullName>
    </recommendedName>
</protein>
<evidence type="ECO:0000259" key="3">
    <source>
        <dbReference type="Pfam" id="PF04413"/>
    </source>
</evidence>
<keyword evidence="2" id="KW-1133">Transmembrane helix</keyword>
<keyword evidence="2" id="KW-0472">Membrane</keyword>
<dbReference type="InterPro" id="IPR007507">
    <property type="entry name" value="Glycos_transf_N"/>
</dbReference>
<dbReference type="GO" id="GO:0009245">
    <property type="term" value="P:lipid A biosynthetic process"/>
    <property type="evidence" value="ECO:0007669"/>
    <property type="project" value="TreeGrafter"/>
</dbReference>
<reference evidence="4" key="1">
    <citation type="submission" date="2018-05" db="EMBL/GenBank/DDBJ databases">
        <authorList>
            <person name="Lanie J.A."/>
            <person name="Ng W.-L."/>
            <person name="Kazmierczak K.M."/>
            <person name="Andrzejewski T.M."/>
            <person name="Davidsen T.M."/>
            <person name="Wayne K.J."/>
            <person name="Tettelin H."/>
            <person name="Glass J.I."/>
            <person name="Rusch D."/>
            <person name="Podicherti R."/>
            <person name="Tsui H.-C.T."/>
            <person name="Winkler M.E."/>
        </authorList>
    </citation>
    <scope>NUCLEOTIDE SEQUENCE</scope>
</reference>
<organism evidence="4">
    <name type="scientific">marine metagenome</name>
    <dbReference type="NCBI Taxonomy" id="408172"/>
    <lineage>
        <taxon>unclassified sequences</taxon>
        <taxon>metagenomes</taxon>
        <taxon>ecological metagenomes</taxon>
    </lineage>
</organism>
<dbReference type="AlphaFoldDB" id="A0A381RN66"/>
<name>A0A381RN66_9ZZZZ</name>
<evidence type="ECO:0000313" key="4">
    <source>
        <dbReference type="EMBL" id="SUZ92661.1"/>
    </source>
</evidence>
<dbReference type="PANTHER" id="PTHR42755:SF1">
    <property type="entry name" value="3-DEOXY-D-MANNO-OCTULOSONIC ACID TRANSFERASE, MITOCHONDRIAL-RELATED"/>
    <property type="match status" value="1"/>
</dbReference>
<gene>
    <name evidence="4" type="ORF">METZ01_LOCUS45515</name>
</gene>
<feature type="domain" description="3-deoxy-D-manno-octulosonic-acid transferase N-terminal" evidence="3">
    <location>
        <begin position="35"/>
        <end position="209"/>
    </location>
</feature>
<evidence type="ECO:0000256" key="2">
    <source>
        <dbReference type="SAM" id="Phobius"/>
    </source>
</evidence>
<sequence length="421" mass="47620">MDFLYYMLTATLMLAVSPFLLLKALVSPSFRKNIKDRVKGTKTLLKLKESLWIHASSVGEVRLAKTLITVLQEQGETRPIVLSTFTPTGYAMANEENLPHVFRLPLDFPLWLNPVFDQIAPSQLILIEAELWPCLLRQCRKRKIPVLQINGRVSKKSLNRYGKLKSFFLWMTEGVTLFSMRSQLDAERLLELGIPEEKIKVTGNIKFDVPPMESNELKSIAFDPSSFLIVFGSTRPGDEGPVMEAYVKLKKDFPNIIGVIAPRHMQRCREVEDLIRKFNVEYISYSKMEEGGDWVNHPGSLILVDKLGVLSSFYANAKLAYVGGGFNPRFGGQNILEPAAFDMPVFFGRHMNNFEDEAKLLVDSGGGIQLQKEEELYPTLKHFILSSEDRQKAGRAAAKTVRNHRGAALRNIKIIEETRSA</sequence>
<dbReference type="Gene3D" id="3.40.50.11720">
    <property type="entry name" value="3-Deoxy-D-manno-octulosonic-acid transferase, N-terminal domain"/>
    <property type="match status" value="1"/>
</dbReference>
<feature type="transmembrane region" description="Helical" evidence="2">
    <location>
        <begin position="6"/>
        <end position="26"/>
    </location>
</feature>
<dbReference type="SUPFAM" id="SSF53756">
    <property type="entry name" value="UDP-Glycosyltransferase/glycogen phosphorylase"/>
    <property type="match status" value="1"/>
</dbReference>
<accession>A0A381RN66</accession>
<dbReference type="EMBL" id="UINC01002078">
    <property type="protein sequence ID" value="SUZ92661.1"/>
    <property type="molecule type" value="Genomic_DNA"/>
</dbReference>
<dbReference type="Gene3D" id="3.40.50.2000">
    <property type="entry name" value="Glycogen Phosphorylase B"/>
    <property type="match status" value="1"/>
</dbReference>
<dbReference type="InterPro" id="IPR039901">
    <property type="entry name" value="Kdotransferase"/>
</dbReference>
<proteinExistence type="predicted"/>
<dbReference type="GO" id="GO:0005886">
    <property type="term" value="C:plasma membrane"/>
    <property type="evidence" value="ECO:0007669"/>
    <property type="project" value="TreeGrafter"/>
</dbReference>
<dbReference type="PANTHER" id="PTHR42755">
    <property type="entry name" value="3-DEOXY-MANNO-OCTULOSONATE CYTIDYLYLTRANSFERASE"/>
    <property type="match status" value="1"/>
</dbReference>